<proteinExistence type="predicted"/>
<reference evidence="1" key="1">
    <citation type="journal article" date="2002" name="FEMS Microbiol. Lett.">
        <title>Characterization of the Streptomyces violaceoruber SANK95570 plasmids pSV1 and pSV2.</title>
        <authorList>
            <person name="Spatz K."/>
            <person name="Kohn H."/>
            <person name="Redenbach M."/>
        </authorList>
    </citation>
    <scope>NUCLEOTIDE SEQUENCE</scope>
    <source>
        <strain evidence="1">SANK95570</strain>
        <plasmid evidence="1">pSV2</plasmid>
    </source>
</reference>
<reference evidence="1" key="2">
    <citation type="submission" date="2002-12" db="EMBL/GenBank/DDBJ databases">
        <title>Complete nucleotide sequence of the linear plasmid pSV2 from Streptomyces violaceoruber SANK95570.</title>
        <authorList>
            <person name="Spatz K."/>
            <person name="Scholz C.J."/>
            <person name="Redenbach M."/>
        </authorList>
    </citation>
    <scope>NUCLEOTIDE SEQUENCE</scope>
    <source>
        <strain evidence="1">SANK95570</strain>
        <plasmid evidence="1">pSV2</plasmid>
    </source>
</reference>
<gene>
    <name evidence="1" type="primary">pSV2.88c</name>
</gene>
<organism evidence="1">
    <name type="scientific">Streptomyces violaceoruber</name>
    <dbReference type="NCBI Taxonomy" id="1935"/>
    <lineage>
        <taxon>Bacteria</taxon>
        <taxon>Bacillati</taxon>
        <taxon>Actinomycetota</taxon>
        <taxon>Actinomycetes</taxon>
        <taxon>Kitasatosporales</taxon>
        <taxon>Streptomycetaceae</taxon>
        <taxon>Streptomyces</taxon>
        <taxon>Streptomyces violaceoruber group</taxon>
    </lineage>
</organism>
<name>Q849F2_STRVN</name>
<geneLocation type="plasmid" evidence="1">
    <name>pSV2</name>
</geneLocation>
<sequence>MASTARKTAAGERGDRHTCRMSLFHADSYSPDDMVMHPRHQAMQPVLVQLIQQLRVCESVEAGADLQRALLTRLLEVEKDRWEFKRAVTRMHNGKQPHRGVPELQSGRDPVDIATWRFEHDVCERLARQLRSVGDALAWRVFGFHRPFILALCRNQSPGPMYGKAGLPAELEHFERACKEDGAFALLHDLTNCLRIGDITMWDGVHPPRTEEIKTNPKNSRSAQLRRINQARAAVLDGGPLPGDNASELLYDLDLPLRTHLDVLRDALERAATDGIYATPVPGSRALFVVDQYGCVQQGMSSKQFNERLQHAASSALQRAGIAAGREDYNIHVTSLDSTARDPLRVPWANYPLHPVACARLIGDYAVATVETSGPVLTRLLQAAGLDARWVRPPGNADLQQGEVIMEIHQQERLRSVTLPGGLTMTPGWTLQMRRSELDRYLIELLQPGSWAAGIKHVLAARQAGRPWPHYRNEHEIWV</sequence>
<accession>Q849F2</accession>
<dbReference type="EMBL" id="AY211023">
    <property type="protein sequence ID" value="AAO50172.1"/>
    <property type="molecule type" value="Genomic_DNA"/>
</dbReference>
<keyword evidence="1" id="KW-0614">Plasmid</keyword>
<evidence type="ECO:0000313" key="1">
    <source>
        <dbReference type="EMBL" id="AAO50172.1"/>
    </source>
</evidence>
<dbReference type="AlphaFoldDB" id="Q849F2"/>
<protein>
    <submittedName>
        <fullName evidence="1">Uncharacterized protein</fullName>
    </submittedName>
</protein>